<protein>
    <recommendedName>
        <fullName evidence="4">Integral membrane protein</fullName>
    </recommendedName>
</protein>
<keyword evidence="1" id="KW-0472">Membrane</keyword>
<evidence type="ECO:0000313" key="2">
    <source>
        <dbReference type="EMBL" id="SEF85222.1"/>
    </source>
</evidence>
<name>A0A1H5VCZ4_9ACTN</name>
<keyword evidence="1" id="KW-1133">Transmembrane helix</keyword>
<organism evidence="2 3">
    <name type="scientific">Thermomonospora echinospora</name>
    <dbReference type="NCBI Taxonomy" id="1992"/>
    <lineage>
        <taxon>Bacteria</taxon>
        <taxon>Bacillati</taxon>
        <taxon>Actinomycetota</taxon>
        <taxon>Actinomycetes</taxon>
        <taxon>Streptosporangiales</taxon>
        <taxon>Thermomonosporaceae</taxon>
        <taxon>Thermomonospora</taxon>
    </lineage>
</organism>
<sequence>MEVLRIVLLIGHFAALAVLLGAFVGQLAAGRVFGAAMVGAAGALLGTGLLLVAVRAADDLSVNGPKIGVKLAIAAAVLGCALVGRRRTATAVAAPVPAGGAVPVSPPAGARSSAVGLFYAAGLLTIANVAVAVAWT</sequence>
<keyword evidence="1" id="KW-0812">Transmembrane</keyword>
<dbReference type="EMBL" id="FNVO01000002">
    <property type="protein sequence ID" value="SEF85222.1"/>
    <property type="molecule type" value="Genomic_DNA"/>
</dbReference>
<dbReference type="AlphaFoldDB" id="A0A1H5VCZ4"/>
<evidence type="ECO:0008006" key="4">
    <source>
        <dbReference type="Google" id="ProtNLM"/>
    </source>
</evidence>
<dbReference type="RefSeq" id="WP_103936549.1">
    <property type="nucleotide sequence ID" value="NZ_FNVO01000002.1"/>
</dbReference>
<gene>
    <name evidence="2" type="ORF">SAMN04489712_102271</name>
</gene>
<feature type="transmembrane region" description="Helical" evidence="1">
    <location>
        <begin position="6"/>
        <end position="25"/>
    </location>
</feature>
<dbReference type="Proteomes" id="UP000236723">
    <property type="component" value="Unassembled WGS sequence"/>
</dbReference>
<keyword evidence="3" id="KW-1185">Reference proteome</keyword>
<feature type="transmembrane region" description="Helical" evidence="1">
    <location>
        <begin position="116"/>
        <end position="135"/>
    </location>
</feature>
<accession>A0A1H5VCZ4</accession>
<reference evidence="3" key="1">
    <citation type="submission" date="2016-10" db="EMBL/GenBank/DDBJ databases">
        <authorList>
            <person name="Varghese N."/>
            <person name="Submissions S."/>
        </authorList>
    </citation>
    <scope>NUCLEOTIDE SEQUENCE [LARGE SCALE GENOMIC DNA]</scope>
    <source>
        <strain evidence="3">DSM 43163</strain>
    </source>
</reference>
<evidence type="ECO:0000313" key="3">
    <source>
        <dbReference type="Proteomes" id="UP000236723"/>
    </source>
</evidence>
<proteinExistence type="predicted"/>
<feature type="transmembrane region" description="Helical" evidence="1">
    <location>
        <begin position="67"/>
        <end position="84"/>
    </location>
</feature>
<feature type="transmembrane region" description="Helical" evidence="1">
    <location>
        <begin position="32"/>
        <end position="55"/>
    </location>
</feature>
<evidence type="ECO:0000256" key="1">
    <source>
        <dbReference type="SAM" id="Phobius"/>
    </source>
</evidence>